<dbReference type="Proteomes" id="UP000824881">
    <property type="component" value="Unassembled WGS sequence"/>
</dbReference>
<gene>
    <name evidence="1" type="ORF">CCMSSC00406_0001761</name>
</gene>
<evidence type="ECO:0000313" key="2">
    <source>
        <dbReference type="Proteomes" id="UP000824881"/>
    </source>
</evidence>
<keyword evidence="2" id="KW-1185">Reference proteome</keyword>
<proteinExistence type="predicted"/>
<name>A0ACB7IQL9_PLECO</name>
<dbReference type="EMBL" id="WQMT02000009">
    <property type="protein sequence ID" value="KAG9219351.1"/>
    <property type="molecule type" value="Genomic_DNA"/>
</dbReference>
<protein>
    <submittedName>
        <fullName evidence="1">Uncharacterized protein</fullName>
    </submittedName>
</protein>
<comment type="caution">
    <text evidence="1">The sequence shown here is derived from an EMBL/GenBank/DDBJ whole genome shotgun (WGS) entry which is preliminary data.</text>
</comment>
<organism evidence="1 2">
    <name type="scientific">Pleurotus cornucopiae</name>
    <name type="common">Cornucopia mushroom</name>
    <dbReference type="NCBI Taxonomy" id="5321"/>
    <lineage>
        <taxon>Eukaryota</taxon>
        <taxon>Fungi</taxon>
        <taxon>Dikarya</taxon>
        <taxon>Basidiomycota</taxon>
        <taxon>Agaricomycotina</taxon>
        <taxon>Agaricomycetes</taxon>
        <taxon>Agaricomycetidae</taxon>
        <taxon>Agaricales</taxon>
        <taxon>Pleurotineae</taxon>
        <taxon>Pleurotaceae</taxon>
        <taxon>Pleurotus</taxon>
    </lineage>
</organism>
<sequence length="392" mass="43925">MRINRANAHQRDKDRLDPVKGNLQDEACSQVWKELIANWSRRTKLVEYCVSVVDSSMEEKKRTIAGLEADDAARRKAQAQLFAEEVKLNQVHNELSVEKIIRQRSLDAFKSRCRYFVPPSTDAEASKWWDSVNRGLLYSLARRAFCPSSHLWSFLRSTIAGMPHLWFILSAFAAWSALAHPTDPLHIQKAAGTMFADVKVPIHLGVMSRCPDAVLCESVFDKVLPRVIGKIDLSLVYIAHLDPTDEDFGVKCMHGAQECAGNIQQLCVSKYTTAQEWWAFVQCQNYHGRESVGDPDLALSCAGASKIDWEGSGVGQCAGNDASGKAPEGIAMLKESLRLAQDLDIYKSCTVLINKKAVCVHDGTWKDCEKGHDVNDFVKQIEEEYEHLNELN</sequence>
<evidence type="ECO:0000313" key="1">
    <source>
        <dbReference type="EMBL" id="KAG9219351.1"/>
    </source>
</evidence>
<accession>A0ACB7IQL9</accession>
<reference evidence="1 2" key="1">
    <citation type="journal article" date="2021" name="Appl. Environ. Microbiol.">
        <title>Genetic linkage and physical mapping for an oyster mushroom Pleurotus cornucopiae and QTL analysis for the trait cap color.</title>
        <authorList>
            <person name="Zhang Y."/>
            <person name="Gao W."/>
            <person name="Sonnenberg A."/>
            <person name="Chen Q."/>
            <person name="Zhang J."/>
            <person name="Huang C."/>
        </authorList>
    </citation>
    <scope>NUCLEOTIDE SEQUENCE [LARGE SCALE GENOMIC DNA]</scope>
    <source>
        <strain evidence="1">CCMSSC00406</strain>
    </source>
</reference>